<keyword evidence="8" id="KW-1185">Reference proteome</keyword>
<sequence length="404" mass="45001">MLMSAALISGAMFKTLKLKFKLDNLPGSAGMVWLIGAVESAVGGSYRAICIFYFLTEASSPGVHHNIVMRATLLYYNRHYTDSEFQSLTIDGFRKEIISLIEHEDVAESPLSIFCGWKSFCTRYFHYWCKNNEPYGFFVQSSTGVVGLLRNYSVSAFRSLENIELLIDGPSDELGELASFGLDFFAGDSECETLFQVLRCIISISQSLGKTASAVFYESFVGTMVTFEETVSRLLKILETGYSSSVMALNIPHLGVDVHQASAGQGASQALQSLSHKAGLPHLAFDGCLSSAAWKLHYYQWVMQMFEQYNVSEGACQFALAALEQVDKALSVKDDGGSANPLNESTTTLKGWLWANVFKFTLDLNLLRDAYCAIISNPDEERKYICLRRFVKVLYERKATKVLH</sequence>
<dbReference type="PANTHER" id="PTHR21286">
    <property type="entry name" value="NUCLEAR PORE COMPLEX PROTEIN NUP160"/>
    <property type="match status" value="1"/>
</dbReference>
<reference evidence="7" key="2">
    <citation type="submission" date="2023-02" db="EMBL/GenBank/DDBJ databases">
        <authorList>
            <person name="Swenson N.G."/>
            <person name="Wegrzyn J.L."/>
            <person name="Mcevoy S.L."/>
        </authorList>
    </citation>
    <scope>NUCLEOTIDE SEQUENCE</scope>
    <source>
        <strain evidence="7">91603</strain>
        <tissue evidence="7">Leaf</tissue>
    </source>
</reference>
<dbReference type="InterPro" id="IPR021717">
    <property type="entry name" value="Nucleoporin_Nup160"/>
</dbReference>
<protein>
    <submittedName>
        <fullName evidence="7">Uncharacterized protein</fullName>
    </submittedName>
</protein>
<evidence type="ECO:0000259" key="4">
    <source>
        <dbReference type="Pfam" id="PF11715"/>
    </source>
</evidence>
<comment type="subcellular location">
    <subcellularLocation>
        <location evidence="1">Nucleus</location>
    </subcellularLocation>
</comment>
<proteinExistence type="predicted"/>
<dbReference type="EMBL" id="JAJSOW010000102">
    <property type="protein sequence ID" value="KAI9177139.1"/>
    <property type="molecule type" value="Genomic_DNA"/>
</dbReference>
<dbReference type="AlphaFoldDB" id="A0AAD5ITR9"/>
<feature type="domain" description="Nucleoporin nup120-like HEAT repeat" evidence="6">
    <location>
        <begin position="295"/>
        <end position="395"/>
    </location>
</feature>
<gene>
    <name evidence="7" type="ORF">LWI28_011540</name>
</gene>
<evidence type="ECO:0000256" key="3">
    <source>
        <dbReference type="ARBA" id="ARBA00023242"/>
    </source>
</evidence>
<dbReference type="InterPro" id="IPR059141">
    <property type="entry name" value="Beta-prop_Nup120_160"/>
</dbReference>
<keyword evidence="2" id="KW-0813">Transport</keyword>
<comment type="caution">
    <text evidence="7">The sequence shown here is derived from an EMBL/GenBank/DDBJ whole genome shotgun (WGS) entry which is preliminary data.</text>
</comment>
<dbReference type="Proteomes" id="UP001064489">
    <property type="component" value="Chromosome 5"/>
</dbReference>
<dbReference type="InterPro" id="IPR056548">
    <property type="entry name" value="HEAT_Nup120"/>
</dbReference>
<evidence type="ECO:0000259" key="5">
    <source>
        <dbReference type="Pfam" id="PF17238"/>
    </source>
</evidence>
<dbReference type="Pfam" id="PF11715">
    <property type="entry name" value="Beta-prop_Nup120_160"/>
    <property type="match status" value="1"/>
</dbReference>
<name>A0AAD5ITR9_ACENE</name>
<feature type="domain" description="NUP160 helical" evidence="5">
    <location>
        <begin position="181"/>
        <end position="261"/>
    </location>
</feature>
<feature type="domain" description="Nucleoporin Nup120/160 beta-propeller" evidence="4">
    <location>
        <begin position="60"/>
        <end position="164"/>
    </location>
</feature>
<evidence type="ECO:0000256" key="2">
    <source>
        <dbReference type="ARBA" id="ARBA00022448"/>
    </source>
</evidence>
<dbReference type="PANTHER" id="PTHR21286:SF0">
    <property type="entry name" value="NUCLEAR PORE COMPLEX PROTEIN NUP160"/>
    <property type="match status" value="1"/>
</dbReference>
<dbReference type="Pfam" id="PF17238">
    <property type="entry name" value="NUP160_helical_2"/>
    <property type="match status" value="1"/>
</dbReference>
<organism evidence="7 8">
    <name type="scientific">Acer negundo</name>
    <name type="common">Box elder</name>
    <dbReference type="NCBI Taxonomy" id="4023"/>
    <lineage>
        <taxon>Eukaryota</taxon>
        <taxon>Viridiplantae</taxon>
        <taxon>Streptophyta</taxon>
        <taxon>Embryophyta</taxon>
        <taxon>Tracheophyta</taxon>
        <taxon>Spermatophyta</taxon>
        <taxon>Magnoliopsida</taxon>
        <taxon>eudicotyledons</taxon>
        <taxon>Gunneridae</taxon>
        <taxon>Pentapetalae</taxon>
        <taxon>rosids</taxon>
        <taxon>malvids</taxon>
        <taxon>Sapindales</taxon>
        <taxon>Sapindaceae</taxon>
        <taxon>Hippocastanoideae</taxon>
        <taxon>Acereae</taxon>
        <taxon>Acer</taxon>
    </lineage>
</organism>
<dbReference type="GO" id="GO:0005643">
    <property type="term" value="C:nuclear pore"/>
    <property type="evidence" value="ECO:0007669"/>
    <property type="project" value="TreeGrafter"/>
</dbReference>
<reference evidence="7" key="1">
    <citation type="journal article" date="2022" name="Plant J.">
        <title>Strategies of tolerance reflected in two North American maple genomes.</title>
        <authorList>
            <person name="McEvoy S.L."/>
            <person name="Sezen U.U."/>
            <person name="Trouern-Trend A."/>
            <person name="McMahon S.M."/>
            <person name="Schaberg P.G."/>
            <person name="Yang J."/>
            <person name="Wegrzyn J.L."/>
            <person name="Swenson N.G."/>
        </authorList>
    </citation>
    <scope>NUCLEOTIDE SEQUENCE</scope>
    <source>
        <strain evidence="7">91603</strain>
    </source>
</reference>
<evidence type="ECO:0000313" key="7">
    <source>
        <dbReference type="EMBL" id="KAI9177139.1"/>
    </source>
</evidence>
<evidence type="ECO:0000313" key="8">
    <source>
        <dbReference type="Proteomes" id="UP001064489"/>
    </source>
</evidence>
<accession>A0AAD5ITR9</accession>
<dbReference type="Pfam" id="PF23300">
    <property type="entry name" value="HEAT_Nup120"/>
    <property type="match status" value="1"/>
</dbReference>
<dbReference type="InterPro" id="IPR035192">
    <property type="entry name" value="NUP160_hel_plant"/>
</dbReference>
<evidence type="ECO:0000256" key="1">
    <source>
        <dbReference type="ARBA" id="ARBA00004123"/>
    </source>
</evidence>
<dbReference type="GO" id="GO:0017056">
    <property type="term" value="F:structural constituent of nuclear pore"/>
    <property type="evidence" value="ECO:0007669"/>
    <property type="project" value="TreeGrafter"/>
</dbReference>
<keyword evidence="3" id="KW-0539">Nucleus</keyword>
<evidence type="ECO:0000259" key="6">
    <source>
        <dbReference type="Pfam" id="PF23300"/>
    </source>
</evidence>